<keyword evidence="2" id="KW-1185">Reference proteome</keyword>
<sequence>MFSSGIGLGLGNIFCTSNAKSRSITAENPKGAKGKGAMAEVSPEEIKHPARELGKGWKVRPSVTLDIGEKFLLAEIEGPGIINHIWMTAFPEAWRHLILRFYWDEEKNPSVEVPMGDFFCNGWCSRSNVSSLPISVNPAGGFNIYFPMPFMKKARITVENISFEKQMLFYQVDYVLTDIPDNSAYFHAHFRRENPVKYKEPYTIVHSIKGKGQYVGTYMAWQVNSNDWWGEGEIKFYMDGDKEYPTICGTGTEDYFGGAWNFEFPKGEYGEFSNLYHGLNQVIKPDGLYKANERFSMYRFHILDPIYFERDLRVTIQALGWRSHGRFLPLQDDIASVAYWYQVEPHEKFPKLPDYNDLEVI</sequence>
<gene>
    <name evidence="1" type="ORF">SAMN05444401_2203</name>
</gene>
<dbReference type="Pfam" id="PF11175">
    <property type="entry name" value="DUF2961"/>
    <property type="match status" value="1"/>
</dbReference>
<dbReference type="STRING" id="1121298.SAMN05444401_2203"/>
<evidence type="ECO:0008006" key="3">
    <source>
        <dbReference type="Google" id="ProtNLM"/>
    </source>
</evidence>
<organism evidence="1 2">
    <name type="scientific">Clostridium amylolyticum</name>
    <dbReference type="NCBI Taxonomy" id="1121298"/>
    <lineage>
        <taxon>Bacteria</taxon>
        <taxon>Bacillati</taxon>
        <taxon>Bacillota</taxon>
        <taxon>Clostridia</taxon>
        <taxon>Eubacteriales</taxon>
        <taxon>Clostridiaceae</taxon>
        <taxon>Clostridium</taxon>
    </lineage>
</organism>
<evidence type="ECO:0000313" key="1">
    <source>
        <dbReference type="EMBL" id="SHJ12229.1"/>
    </source>
</evidence>
<dbReference type="RefSeq" id="WP_073006445.1">
    <property type="nucleotide sequence ID" value="NZ_FQZO01000003.1"/>
</dbReference>
<dbReference type="Gene3D" id="2.60.120.1390">
    <property type="match status" value="1"/>
</dbReference>
<proteinExistence type="predicted"/>
<dbReference type="InterPro" id="IPR021345">
    <property type="entry name" value="DUF2961"/>
</dbReference>
<protein>
    <recommendedName>
        <fullName evidence="3">DUF2961 domain-containing protein</fullName>
    </recommendedName>
</protein>
<evidence type="ECO:0000313" key="2">
    <source>
        <dbReference type="Proteomes" id="UP000184080"/>
    </source>
</evidence>
<dbReference type="Proteomes" id="UP000184080">
    <property type="component" value="Unassembled WGS sequence"/>
</dbReference>
<dbReference type="AlphaFoldDB" id="A0A1M6GQK0"/>
<name>A0A1M6GQK0_9CLOT</name>
<reference evidence="1 2" key="1">
    <citation type="submission" date="2016-11" db="EMBL/GenBank/DDBJ databases">
        <authorList>
            <person name="Jaros S."/>
            <person name="Januszkiewicz K."/>
            <person name="Wedrychowicz H."/>
        </authorList>
    </citation>
    <scope>NUCLEOTIDE SEQUENCE [LARGE SCALE GENOMIC DNA]</scope>
    <source>
        <strain evidence="1 2">DSM 21864</strain>
    </source>
</reference>
<dbReference type="EMBL" id="FQZO01000003">
    <property type="protein sequence ID" value="SHJ12229.1"/>
    <property type="molecule type" value="Genomic_DNA"/>
</dbReference>
<dbReference type="OrthoDB" id="2518538at2"/>
<accession>A0A1M6GQK0</accession>